<proteinExistence type="inferred from homology"/>
<dbReference type="AlphaFoldDB" id="A0A151CIG9"/>
<evidence type="ECO:0000256" key="2">
    <source>
        <dbReference type="ARBA" id="ARBA00019232"/>
    </source>
</evidence>
<dbReference type="InterPro" id="IPR019533">
    <property type="entry name" value="Peptidase_S26"/>
</dbReference>
<evidence type="ECO:0000256" key="3">
    <source>
        <dbReference type="PIRSR" id="PIRSR600223-1"/>
    </source>
</evidence>
<evidence type="ECO:0000256" key="4">
    <source>
        <dbReference type="RuleBase" id="RU362042"/>
    </source>
</evidence>
<accession>A0A151CIG9</accession>
<evidence type="ECO:0000259" key="5">
    <source>
        <dbReference type="Pfam" id="PF10502"/>
    </source>
</evidence>
<dbReference type="STRING" id="1630136.AS592_02385"/>
<organism evidence="6 7">
    <name type="scientific">Sulfurovum riftiae</name>
    <dbReference type="NCBI Taxonomy" id="1630136"/>
    <lineage>
        <taxon>Bacteria</taxon>
        <taxon>Pseudomonadati</taxon>
        <taxon>Campylobacterota</taxon>
        <taxon>Epsilonproteobacteria</taxon>
        <taxon>Campylobacterales</taxon>
        <taxon>Sulfurovaceae</taxon>
        <taxon>Sulfurovum</taxon>
    </lineage>
</organism>
<dbReference type="PANTHER" id="PTHR43390:SF1">
    <property type="entry name" value="CHLOROPLAST PROCESSING PEPTIDASE"/>
    <property type="match status" value="1"/>
</dbReference>
<name>A0A151CIG9_9BACT</name>
<dbReference type="SUPFAM" id="SSF51306">
    <property type="entry name" value="LexA/Signal peptidase"/>
    <property type="match status" value="1"/>
</dbReference>
<keyword evidence="4" id="KW-0378">Hydrolase</keyword>
<dbReference type="Proteomes" id="UP000075359">
    <property type="component" value="Unassembled WGS sequence"/>
</dbReference>
<dbReference type="GO" id="GO:0004252">
    <property type="term" value="F:serine-type endopeptidase activity"/>
    <property type="evidence" value="ECO:0007669"/>
    <property type="project" value="InterPro"/>
</dbReference>
<feature type="domain" description="Peptidase S26" evidence="5">
    <location>
        <begin position="2"/>
        <end position="183"/>
    </location>
</feature>
<gene>
    <name evidence="6" type="ORF">AS592_02385</name>
</gene>
<dbReference type="InterPro" id="IPR036286">
    <property type="entry name" value="LexA/Signal_pep-like_sf"/>
</dbReference>
<comment type="subcellular location">
    <subcellularLocation>
        <location evidence="4">Membrane</location>
        <topology evidence="4">Single-pass type II membrane protein</topology>
    </subcellularLocation>
</comment>
<evidence type="ECO:0000313" key="7">
    <source>
        <dbReference type="Proteomes" id="UP000075359"/>
    </source>
</evidence>
<dbReference type="RefSeq" id="WP_067329467.1">
    <property type="nucleotide sequence ID" value="NZ_LNKT01000006.1"/>
</dbReference>
<comment type="caution">
    <text evidence="6">The sequence shown here is derived from an EMBL/GenBank/DDBJ whole genome shotgun (WGS) entry which is preliminary data.</text>
</comment>
<dbReference type="GO" id="GO:0016020">
    <property type="term" value="C:membrane"/>
    <property type="evidence" value="ECO:0007669"/>
    <property type="project" value="UniProtKB-SubCell"/>
</dbReference>
<keyword evidence="7" id="KW-1185">Reference proteome</keyword>
<dbReference type="EMBL" id="LNKT01000006">
    <property type="protein sequence ID" value="KYJ87053.1"/>
    <property type="molecule type" value="Genomic_DNA"/>
</dbReference>
<dbReference type="CDD" id="cd06530">
    <property type="entry name" value="S26_SPase_I"/>
    <property type="match status" value="1"/>
</dbReference>
<dbReference type="EC" id="3.4.21.89" evidence="4"/>
<dbReference type="PRINTS" id="PR00727">
    <property type="entry name" value="LEADERPTASE"/>
</dbReference>
<keyword evidence="4" id="KW-0645">Protease</keyword>
<comment type="similarity">
    <text evidence="1 4">Belongs to the peptidase S26 family.</text>
</comment>
<comment type="catalytic activity">
    <reaction evidence="4">
        <text>Cleavage of hydrophobic, N-terminal signal or leader sequences from secreted and periplasmic proteins.</text>
        <dbReference type="EC" id="3.4.21.89"/>
    </reaction>
</comment>
<feature type="active site" evidence="3">
    <location>
        <position position="28"/>
    </location>
</feature>
<dbReference type="GO" id="GO:0006465">
    <property type="term" value="P:signal peptide processing"/>
    <property type="evidence" value="ECO:0007669"/>
    <property type="project" value="InterPro"/>
</dbReference>
<dbReference type="NCBIfam" id="TIGR02227">
    <property type="entry name" value="sigpep_I_bact"/>
    <property type="match status" value="1"/>
</dbReference>
<reference evidence="6 7" key="1">
    <citation type="submission" date="2015-11" db="EMBL/GenBank/DDBJ databases">
        <title>Draft genome of Sulfurovum riftiae 1812E, a member of the Epsilonproteobacteria isolated from the tube of the deep-sea hydrothermal vent tubewom Riftia pachyptila.</title>
        <authorList>
            <person name="Vetriani C."/>
            <person name="Giovannelli D."/>
        </authorList>
    </citation>
    <scope>NUCLEOTIDE SEQUENCE [LARGE SCALE GENOMIC DNA]</scope>
    <source>
        <strain evidence="6 7">1812E</strain>
    </source>
</reference>
<dbReference type="PANTHER" id="PTHR43390">
    <property type="entry name" value="SIGNAL PEPTIDASE I"/>
    <property type="match status" value="1"/>
</dbReference>
<sequence length="203" mass="24239">MKKVFILFLLLFGILFYTLRFYTLEGTSMNYGLIEGDYVLTYRLFNTIERGDLLVMKHPEDPKGRLYIKRCAALPGDRFFQKERSFYLQIAGDSEHTQKLAEAHDLEVVETKDGYFIKDPYMKYYGVVHNWRLKVPYELTYMPLTAVQEEHYLMLGDYRDNSADSRFFGAVPRDWIFSKVIYIFKRPRTWEMLINIKEADEEK</sequence>
<protein>
    <recommendedName>
        <fullName evidence="2 4">Signal peptidase I</fullName>
        <ecNumber evidence="4">3.4.21.89</ecNumber>
    </recommendedName>
</protein>
<evidence type="ECO:0000256" key="1">
    <source>
        <dbReference type="ARBA" id="ARBA00009370"/>
    </source>
</evidence>
<dbReference type="InterPro" id="IPR000223">
    <property type="entry name" value="Pept_S26A_signal_pept_1"/>
</dbReference>
<dbReference type="Gene3D" id="2.10.109.10">
    <property type="entry name" value="Umud Fragment, subunit A"/>
    <property type="match status" value="1"/>
</dbReference>
<dbReference type="GO" id="GO:0009003">
    <property type="term" value="F:signal peptidase activity"/>
    <property type="evidence" value="ECO:0007669"/>
    <property type="project" value="UniProtKB-EC"/>
</dbReference>
<dbReference type="Pfam" id="PF10502">
    <property type="entry name" value="Peptidase_S26"/>
    <property type="match status" value="1"/>
</dbReference>
<evidence type="ECO:0000313" key="6">
    <source>
        <dbReference type="EMBL" id="KYJ87053.1"/>
    </source>
</evidence>
<feature type="active site" evidence="3">
    <location>
        <position position="69"/>
    </location>
</feature>
<dbReference type="OrthoDB" id="9815782at2"/>